<keyword evidence="3" id="KW-1185">Reference proteome</keyword>
<sequence length="174" mass="18786">MVVMLCSSWCRLVLDYPETRQRTHSPRKLTTPVHPFRRSSAQALLRTSVLRTMCALYTRTHVWLQETPHDRCRGPASAGLPGPSCFGFAPTVPAPLQGSFASPTAGALCVPNARQRTPPSTSSFTAPATLNNAAALRRLRSSGTSTREPRPPPVSPVPPLEAHAGLQGATRVLR</sequence>
<reference evidence="2" key="2">
    <citation type="submission" date="2021-09" db="EMBL/GenBank/DDBJ databases">
        <authorList>
            <person name="Jia N."/>
            <person name="Wang J."/>
            <person name="Shi W."/>
            <person name="Du L."/>
            <person name="Sun Y."/>
            <person name="Zhan W."/>
            <person name="Jiang J."/>
            <person name="Wang Q."/>
            <person name="Zhang B."/>
            <person name="Ji P."/>
            <person name="Sakyi L.B."/>
            <person name="Cui X."/>
            <person name="Yuan T."/>
            <person name="Jiang B."/>
            <person name="Yang W."/>
            <person name="Lam T.T.-Y."/>
            <person name="Chang Q."/>
            <person name="Ding S."/>
            <person name="Wang X."/>
            <person name="Zhu J."/>
            <person name="Ruan X."/>
            <person name="Zhao L."/>
            <person name="Wei J."/>
            <person name="Que T."/>
            <person name="Du C."/>
            <person name="Cheng J."/>
            <person name="Dai P."/>
            <person name="Han X."/>
            <person name="Huang E."/>
            <person name="Gao Y."/>
            <person name="Liu J."/>
            <person name="Shao H."/>
            <person name="Ye R."/>
            <person name="Li L."/>
            <person name="Wei W."/>
            <person name="Wang X."/>
            <person name="Wang C."/>
            <person name="Huo Q."/>
            <person name="Li W."/>
            <person name="Guo W."/>
            <person name="Chen H."/>
            <person name="Chen S."/>
            <person name="Zhou L."/>
            <person name="Zhou L."/>
            <person name="Ni X."/>
            <person name="Tian J."/>
            <person name="Zhou Y."/>
            <person name="Sheng Y."/>
            <person name="Liu T."/>
            <person name="Pan Y."/>
            <person name="Xia L."/>
            <person name="Li J."/>
            <person name="Zhao F."/>
            <person name="Cao W."/>
        </authorList>
    </citation>
    <scope>NUCLEOTIDE SEQUENCE</scope>
    <source>
        <strain evidence="2">Rmic-2018</strain>
        <tissue evidence="2">Larvae</tissue>
    </source>
</reference>
<organism evidence="2 3">
    <name type="scientific">Rhipicephalus microplus</name>
    <name type="common">Cattle tick</name>
    <name type="synonym">Boophilus microplus</name>
    <dbReference type="NCBI Taxonomy" id="6941"/>
    <lineage>
        <taxon>Eukaryota</taxon>
        <taxon>Metazoa</taxon>
        <taxon>Ecdysozoa</taxon>
        <taxon>Arthropoda</taxon>
        <taxon>Chelicerata</taxon>
        <taxon>Arachnida</taxon>
        <taxon>Acari</taxon>
        <taxon>Parasitiformes</taxon>
        <taxon>Ixodida</taxon>
        <taxon>Ixodoidea</taxon>
        <taxon>Ixodidae</taxon>
        <taxon>Rhipicephalinae</taxon>
        <taxon>Rhipicephalus</taxon>
        <taxon>Boophilus</taxon>
    </lineage>
</organism>
<evidence type="ECO:0000256" key="1">
    <source>
        <dbReference type="SAM" id="MobiDB-lite"/>
    </source>
</evidence>
<name>A0A9J6CXU4_RHIMP</name>
<reference evidence="2" key="1">
    <citation type="journal article" date="2020" name="Cell">
        <title>Large-Scale Comparative Analyses of Tick Genomes Elucidate Their Genetic Diversity and Vector Capacities.</title>
        <authorList>
            <consortium name="Tick Genome and Microbiome Consortium (TIGMIC)"/>
            <person name="Jia N."/>
            <person name="Wang J."/>
            <person name="Shi W."/>
            <person name="Du L."/>
            <person name="Sun Y."/>
            <person name="Zhan W."/>
            <person name="Jiang J.F."/>
            <person name="Wang Q."/>
            <person name="Zhang B."/>
            <person name="Ji P."/>
            <person name="Bell-Sakyi L."/>
            <person name="Cui X.M."/>
            <person name="Yuan T.T."/>
            <person name="Jiang B.G."/>
            <person name="Yang W.F."/>
            <person name="Lam T.T."/>
            <person name="Chang Q.C."/>
            <person name="Ding S.J."/>
            <person name="Wang X.J."/>
            <person name="Zhu J.G."/>
            <person name="Ruan X.D."/>
            <person name="Zhao L."/>
            <person name="Wei J.T."/>
            <person name="Ye R.Z."/>
            <person name="Que T.C."/>
            <person name="Du C.H."/>
            <person name="Zhou Y.H."/>
            <person name="Cheng J.X."/>
            <person name="Dai P.F."/>
            <person name="Guo W.B."/>
            <person name="Han X.H."/>
            <person name="Huang E.J."/>
            <person name="Li L.F."/>
            <person name="Wei W."/>
            <person name="Gao Y.C."/>
            <person name="Liu J.Z."/>
            <person name="Shao H.Z."/>
            <person name="Wang X."/>
            <person name="Wang C.C."/>
            <person name="Yang T.C."/>
            <person name="Huo Q.B."/>
            <person name="Li W."/>
            <person name="Chen H.Y."/>
            <person name="Chen S.E."/>
            <person name="Zhou L.G."/>
            <person name="Ni X.B."/>
            <person name="Tian J.H."/>
            <person name="Sheng Y."/>
            <person name="Liu T."/>
            <person name="Pan Y.S."/>
            <person name="Xia L.Y."/>
            <person name="Li J."/>
            <person name="Zhao F."/>
            <person name="Cao W.C."/>
        </authorList>
    </citation>
    <scope>NUCLEOTIDE SEQUENCE</scope>
    <source>
        <strain evidence="2">Rmic-2018</strain>
    </source>
</reference>
<evidence type="ECO:0000313" key="3">
    <source>
        <dbReference type="Proteomes" id="UP000821866"/>
    </source>
</evidence>
<feature type="region of interest" description="Disordered" evidence="1">
    <location>
        <begin position="141"/>
        <end position="174"/>
    </location>
</feature>
<gene>
    <name evidence="2" type="ORF">HPB51_028253</name>
</gene>
<evidence type="ECO:0000313" key="2">
    <source>
        <dbReference type="EMBL" id="KAH7952588.1"/>
    </source>
</evidence>
<proteinExistence type="predicted"/>
<comment type="caution">
    <text evidence="2">The sequence shown here is derived from an EMBL/GenBank/DDBJ whole genome shotgun (WGS) entry which is preliminary data.</text>
</comment>
<dbReference type="EMBL" id="JABSTU010004935">
    <property type="protein sequence ID" value="KAH7952588.1"/>
    <property type="molecule type" value="Genomic_DNA"/>
</dbReference>
<accession>A0A9J6CXU4</accession>
<dbReference type="AlphaFoldDB" id="A0A9J6CXU4"/>
<protein>
    <submittedName>
        <fullName evidence="2">Uncharacterized protein</fullName>
    </submittedName>
</protein>
<dbReference type="Proteomes" id="UP000821866">
    <property type="component" value="Unassembled WGS sequence"/>
</dbReference>